<comment type="caution">
    <text evidence="1">The sequence shown here is derived from an EMBL/GenBank/DDBJ whole genome shotgun (WGS) entry which is preliminary data.</text>
</comment>
<dbReference type="Proteomes" id="UP000790377">
    <property type="component" value="Unassembled WGS sequence"/>
</dbReference>
<keyword evidence="2" id="KW-1185">Reference proteome</keyword>
<organism evidence="1 2">
    <name type="scientific">Hygrophoropsis aurantiaca</name>
    <dbReference type="NCBI Taxonomy" id="72124"/>
    <lineage>
        <taxon>Eukaryota</taxon>
        <taxon>Fungi</taxon>
        <taxon>Dikarya</taxon>
        <taxon>Basidiomycota</taxon>
        <taxon>Agaricomycotina</taxon>
        <taxon>Agaricomycetes</taxon>
        <taxon>Agaricomycetidae</taxon>
        <taxon>Boletales</taxon>
        <taxon>Coniophorineae</taxon>
        <taxon>Hygrophoropsidaceae</taxon>
        <taxon>Hygrophoropsis</taxon>
    </lineage>
</organism>
<sequence>MPLLNTLFSRLVSFMHILEYPLQELSNHLLIFSAVILAILCLIWTYRSFLPPITVQIKDTDKHHIPSQEQDLTPKSEMPPMFYRPRARASEQPHFARSPEDFSEALERKVNIIQDGRVKQPYDAFLVLDVEATCLQGAGFDWPNEIIEWPVCLMRWSDRSPKGKASELKIVDEFRSFVRPTWRPQLSQFCTELTGITQVQVSAAPTFPKVLKQFARFLSQHGLIDPNNGRPLQRFCWCSDGPFDIRDFVVKQCFISKIPMPLWLKGDVLDVRKVVSNWSATHTLQETPYAKTRFTSTFHLRSLNIPQQLRVLGLGSFQGRQHSGIDDTRNIARVIAELARRGIRLEPNTPINPSRRWQWMGRPGEVLEYCLI</sequence>
<gene>
    <name evidence="1" type="ORF">BJ138DRAFT_1140494</name>
</gene>
<reference evidence="1" key="1">
    <citation type="journal article" date="2021" name="New Phytol.">
        <title>Evolutionary innovations through gain and loss of genes in the ectomycorrhizal Boletales.</title>
        <authorList>
            <person name="Wu G."/>
            <person name="Miyauchi S."/>
            <person name="Morin E."/>
            <person name="Kuo A."/>
            <person name="Drula E."/>
            <person name="Varga T."/>
            <person name="Kohler A."/>
            <person name="Feng B."/>
            <person name="Cao Y."/>
            <person name="Lipzen A."/>
            <person name="Daum C."/>
            <person name="Hundley H."/>
            <person name="Pangilinan J."/>
            <person name="Johnson J."/>
            <person name="Barry K."/>
            <person name="LaButti K."/>
            <person name="Ng V."/>
            <person name="Ahrendt S."/>
            <person name="Min B."/>
            <person name="Choi I.G."/>
            <person name="Park H."/>
            <person name="Plett J.M."/>
            <person name="Magnuson J."/>
            <person name="Spatafora J.W."/>
            <person name="Nagy L.G."/>
            <person name="Henrissat B."/>
            <person name="Grigoriev I.V."/>
            <person name="Yang Z.L."/>
            <person name="Xu J."/>
            <person name="Martin F.M."/>
        </authorList>
    </citation>
    <scope>NUCLEOTIDE SEQUENCE</scope>
    <source>
        <strain evidence="1">ATCC 28755</strain>
    </source>
</reference>
<evidence type="ECO:0000313" key="2">
    <source>
        <dbReference type="Proteomes" id="UP000790377"/>
    </source>
</evidence>
<dbReference type="EMBL" id="MU267594">
    <property type="protein sequence ID" value="KAH7916017.1"/>
    <property type="molecule type" value="Genomic_DNA"/>
</dbReference>
<evidence type="ECO:0000313" key="1">
    <source>
        <dbReference type="EMBL" id="KAH7916017.1"/>
    </source>
</evidence>
<name>A0ACB8ARX5_9AGAM</name>
<accession>A0ACB8ARX5</accession>
<proteinExistence type="predicted"/>
<protein>
    <submittedName>
        <fullName evidence="1">Ribonuclease H-like domain-containing protein</fullName>
    </submittedName>
</protein>